<evidence type="ECO:0000259" key="11">
    <source>
        <dbReference type="PROSITE" id="PS50835"/>
    </source>
</evidence>
<dbReference type="PANTHER" id="PTHR25466">
    <property type="entry name" value="T-LYMPHOCYTE ACTIVATION ANTIGEN"/>
    <property type="match status" value="1"/>
</dbReference>
<dbReference type="Ensembl" id="ENSEBUT00000008765.1">
    <property type="protein sequence ID" value="ENSEBUP00000008269.1"/>
    <property type="gene ID" value="ENSEBUG00000005370.1"/>
</dbReference>
<dbReference type="Ensembl" id="ENSEBUT00000008779.1">
    <property type="protein sequence ID" value="ENSEBUP00000008283.1"/>
    <property type="gene ID" value="ENSEBUG00000005370.1"/>
</dbReference>
<dbReference type="InterPro" id="IPR003599">
    <property type="entry name" value="Ig_sub"/>
</dbReference>
<feature type="domain" description="Ig-like" evidence="11">
    <location>
        <begin position="90"/>
        <end position="191"/>
    </location>
</feature>
<dbReference type="Proteomes" id="UP000694388">
    <property type="component" value="Unplaced"/>
</dbReference>
<accession>A0A8C4Q0R4</accession>
<keyword evidence="2" id="KW-1003">Cell membrane</keyword>
<dbReference type="GO" id="GO:0042130">
    <property type="term" value="P:negative regulation of T cell proliferation"/>
    <property type="evidence" value="ECO:0007669"/>
    <property type="project" value="TreeGrafter"/>
</dbReference>
<dbReference type="Pfam" id="PF07686">
    <property type="entry name" value="V-set"/>
    <property type="match status" value="1"/>
</dbReference>
<evidence type="ECO:0000256" key="1">
    <source>
        <dbReference type="ARBA" id="ARBA00004251"/>
    </source>
</evidence>
<evidence type="ECO:0000256" key="4">
    <source>
        <dbReference type="ARBA" id="ARBA00022729"/>
    </source>
</evidence>
<dbReference type="GO" id="GO:0006955">
    <property type="term" value="P:immune response"/>
    <property type="evidence" value="ECO:0007669"/>
    <property type="project" value="TreeGrafter"/>
</dbReference>
<evidence type="ECO:0000313" key="12">
    <source>
        <dbReference type="Ensembl" id="ENSEBUP00000008269.1"/>
    </source>
</evidence>
<keyword evidence="9" id="KW-0325">Glycoprotein</keyword>
<name>A0A8C4Q0R4_EPTBU</name>
<evidence type="ECO:0000256" key="2">
    <source>
        <dbReference type="ARBA" id="ARBA00022475"/>
    </source>
</evidence>
<keyword evidence="10" id="KW-0393">Immunoglobulin domain</keyword>
<dbReference type="OMA" id="PCETADI"/>
<dbReference type="Gene3D" id="2.60.40.10">
    <property type="entry name" value="Immunoglobulins"/>
    <property type="match status" value="2"/>
</dbReference>
<keyword evidence="13" id="KW-1185">Reference proteome</keyword>
<dbReference type="InterPro" id="IPR013783">
    <property type="entry name" value="Ig-like_fold"/>
</dbReference>
<comment type="subcellular location">
    <subcellularLocation>
        <location evidence="1">Cell membrane</location>
        <topology evidence="1">Single-pass type I membrane protein</topology>
    </subcellularLocation>
</comment>
<proteinExistence type="predicted"/>
<reference evidence="12" key="1">
    <citation type="submission" date="2025-05" db="UniProtKB">
        <authorList>
            <consortium name="Ensembl"/>
        </authorList>
    </citation>
    <scope>IDENTIFICATION</scope>
</reference>
<keyword evidence="3" id="KW-0812">Transmembrane</keyword>
<dbReference type="PROSITE" id="PS50835">
    <property type="entry name" value="IG_LIKE"/>
    <property type="match status" value="1"/>
</dbReference>
<evidence type="ECO:0000256" key="6">
    <source>
        <dbReference type="ARBA" id="ARBA00023136"/>
    </source>
</evidence>
<dbReference type="GO" id="GO:0042102">
    <property type="term" value="P:positive regulation of T cell proliferation"/>
    <property type="evidence" value="ECO:0007669"/>
    <property type="project" value="TreeGrafter"/>
</dbReference>
<keyword evidence="5" id="KW-1133">Transmembrane helix</keyword>
<evidence type="ECO:0000256" key="10">
    <source>
        <dbReference type="ARBA" id="ARBA00023319"/>
    </source>
</evidence>
<dbReference type="InterPro" id="IPR051713">
    <property type="entry name" value="T-cell_Activation_Regulation"/>
</dbReference>
<dbReference type="GO" id="GO:0009897">
    <property type="term" value="C:external side of plasma membrane"/>
    <property type="evidence" value="ECO:0007669"/>
    <property type="project" value="TreeGrafter"/>
</dbReference>
<evidence type="ECO:0000313" key="13">
    <source>
        <dbReference type="Proteomes" id="UP000694388"/>
    </source>
</evidence>
<protein>
    <recommendedName>
        <fullName evidence="11">Ig-like domain-containing protein</fullName>
    </recommendedName>
</protein>
<organism evidence="12 13">
    <name type="scientific">Eptatretus burgeri</name>
    <name type="common">Inshore hagfish</name>
    <dbReference type="NCBI Taxonomy" id="7764"/>
    <lineage>
        <taxon>Eukaryota</taxon>
        <taxon>Metazoa</taxon>
        <taxon>Chordata</taxon>
        <taxon>Craniata</taxon>
        <taxon>Vertebrata</taxon>
        <taxon>Cyclostomata</taxon>
        <taxon>Myxini</taxon>
        <taxon>Myxiniformes</taxon>
        <taxon>Myxinidae</taxon>
        <taxon>Eptatretinae</taxon>
        <taxon>Eptatretus</taxon>
    </lineage>
</organism>
<dbReference type="AlphaFoldDB" id="A0A8C4Q0R4"/>
<dbReference type="InterPro" id="IPR007110">
    <property type="entry name" value="Ig-like_dom"/>
</dbReference>
<evidence type="ECO:0000256" key="7">
    <source>
        <dbReference type="ARBA" id="ARBA00023157"/>
    </source>
</evidence>
<dbReference type="GO" id="GO:0031295">
    <property type="term" value="P:T cell costimulation"/>
    <property type="evidence" value="ECO:0007669"/>
    <property type="project" value="TreeGrafter"/>
</dbReference>
<dbReference type="InterPro" id="IPR013106">
    <property type="entry name" value="Ig_V-set"/>
</dbReference>
<evidence type="ECO:0000256" key="9">
    <source>
        <dbReference type="ARBA" id="ARBA00023180"/>
    </source>
</evidence>
<dbReference type="GeneTree" id="ENSGT00930000152907"/>
<keyword evidence="4" id="KW-0732">Signal</keyword>
<dbReference type="SMART" id="SM00409">
    <property type="entry name" value="IG"/>
    <property type="match status" value="2"/>
</dbReference>
<dbReference type="GO" id="GO:0071222">
    <property type="term" value="P:cellular response to lipopolysaccharide"/>
    <property type="evidence" value="ECO:0007669"/>
    <property type="project" value="TreeGrafter"/>
</dbReference>
<evidence type="ECO:0000256" key="8">
    <source>
        <dbReference type="ARBA" id="ARBA00023170"/>
    </source>
</evidence>
<dbReference type="PANTHER" id="PTHR25466:SF14">
    <property type="entry name" value="BUTYROPHILIN SUBFAMILY 2 MEMBER A2-LIKE-RELATED"/>
    <property type="match status" value="1"/>
</dbReference>
<evidence type="ECO:0000256" key="5">
    <source>
        <dbReference type="ARBA" id="ARBA00022989"/>
    </source>
</evidence>
<dbReference type="InterPro" id="IPR036179">
    <property type="entry name" value="Ig-like_dom_sf"/>
</dbReference>
<keyword evidence="8" id="KW-0675">Receptor</keyword>
<sequence length="231" mass="26143">MSTTSYPGSSASSVKEIEINVTIIEVIQMNKFAIAKMDEDHYDITEEQLKKGNLSMSLYNPTIKDSGTYTCHVDTDEGRRIIASIEVHVPAQVTESRIVVNQAQDSIILPCFSEPWKSDVNNWLSWKFSSSDKEREIYHTIIEVIQMGLIAIARMNEDHYDITEEQLKKGNLSMSLYNPTIEDSGTYTCNVGADEGWKIIASVEVHVPVIDHKIPQKEESSYPHSWVDDVD</sequence>
<keyword evidence="7" id="KW-1015">Disulfide bond</keyword>
<dbReference type="SUPFAM" id="SSF48726">
    <property type="entry name" value="Immunoglobulin"/>
    <property type="match status" value="2"/>
</dbReference>
<dbReference type="GO" id="GO:0007166">
    <property type="term" value="P:cell surface receptor signaling pathway"/>
    <property type="evidence" value="ECO:0007669"/>
    <property type="project" value="TreeGrafter"/>
</dbReference>
<evidence type="ECO:0000256" key="3">
    <source>
        <dbReference type="ARBA" id="ARBA00022692"/>
    </source>
</evidence>
<keyword evidence="6" id="KW-0472">Membrane</keyword>